<dbReference type="EMBL" id="VLKE01000001">
    <property type="protein sequence ID" value="TWH65886.1"/>
    <property type="molecule type" value="Genomic_DNA"/>
</dbReference>
<organism evidence="2 3">
    <name type="scientific">Micromonospora olivasterospora</name>
    <dbReference type="NCBI Taxonomy" id="1880"/>
    <lineage>
        <taxon>Bacteria</taxon>
        <taxon>Bacillati</taxon>
        <taxon>Actinomycetota</taxon>
        <taxon>Actinomycetes</taxon>
        <taxon>Micromonosporales</taxon>
        <taxon>Micromonosporaceae</taxon>
        <taxon>Micromonospora</taxon>
    </lineage>
</organism>
<protein>
    <submittedName>
        <fullName evidence="2">Uncharacterized protein</fullName>
    </submittedName>
</protein>
<evidence type="ECO:0000313" key="2">
    <source>
        <dbReference type="EMBL" id="TWH65886.1"/>
    </source>
</evidence>
<evidence type="ECO:0000313" key="3">
    <source>
        <dbReference type="Proteomes" id="UP000319825"/>
    </source>
</evidence>
<dbReference type="Proteomes" id="UP000319825">
    <property type="component" value="Unassembled WGS sequence"/>
</dbReference>
<name>A0A562I4Z5_MICOL</name>
<evidence type="ECO:0000256" key="1">
    <source>
        <dbReference type="SAM" id="MobiDB-lite"/>
    </source>
</evidence>
<feature type="compositionally biased region" description="Low complexity" evidence="1">
    <location>
        <begin position="47"/>
        <end position="56"/>
    </location>
</feature>
<feature type="region of interest" description="Disordered" evidence="1">
    <location>
        <begin position="29"/>
        <end position="56"/>
    </location>
</feature>
<keyword evidence="3" id="KW-1185">Reference proteome</keyword>
<accession>A0A562I4Z5</accession>
<gene>
    <name evidence="2" type="ORF">JD77_00826</name>
</gene>
<dbReference type="AlphaFoldDB" id="A0A562I4Z5"/>
<comment type="caution">
    <text evidence="2">The sequence shown here is derived from an EMBL/GenBank/DDBJ whole genome shotgun (WGS) entry which is preliminary data.</text>
</comment>
<sequence length="96" mass="9710">MTWTNTFSASAVQAIRPVAEASCGVVAAPSQIRDRSSSSPGYSPGEATPSTAWTAPTTPSMAWSAPACGTSVVGTISRAPVSTVLPAALVVVMVMR</sequence>
<proteinExistence type="predicted"/>
<reference evidence="2 3" key="1">
    <citation type="submission" date="2019-07" db="EMBL/GenBank/DDBJ databases">
        <title>R&amp;d 2014.</title>
        <authorList>
            <person name="Klenk H.-P."/>
        </authorList>
    </citation>
    <scope>NUCLEOTIDE SEQUENCE [LARGE SCALE GENOMIC DNA]</scope>
    <source>
        <strain evidence="2 3">DSM 43868</strain>
    </source>
</reference>
<dbReference type="RefSeq" id="WP_246140518.1">
    <property type="nucleotide sequence ID" value="NZ_BAAATQ010000338.1"/>
</dbReference>